<dbReference type="EMBL" id="JACHXW010000012">
    <property type="protein sequence ID" value="MBB3153867.1"/>
    <property type="molecule type" value="Genomic_DNA"/>
</dbReference>
<dbReference type="GO" id="GO:0016853">
    <property type="term" value="F:isomerase activity"/>
    <property type="evidence" value="ECO:0007669"/>
    <property type="project" value="UniProtKB-KW"/>
</dbReference>
<dbReference type="Proteomes" id="UP000518605">
    <property type="component" value="Unassembled WGS sequence"/>
</dbReference>
<dbReference type="InterPro" id="IPR013022">
    <property type="entry name" value="Xyl_isomerase-like_TIM-brl"/>
</dbReference>
<dbReference type="PANTHER" id="PTHR43489">
    <property type="entry name" value="ISOMERASE"/>
    <property type="match status" value="1"/>
</dbReference>
<protein>
    <submittedName>
        <fullName evidence="3">D-psicose/D-tagatose/L-ribulose 3-epimerase</fullName>
        <ecNumber evidence="3">5.1.3.30</ecNumber>
        <ecNumber evidence="3">5.1.3.31</ecNumber>
    </submittedName>
</protein>
<dbReference type="PANTHER" id="PTHR43489:SF7">
    <property type="entry name" value="3-DEHYDRO-D-GULOSIDE 4-EPIMERASE-RELATED"/>
    <property type="match status" value="1"/>
</dbReference>
<dbReference type="Gene3D" id="3.20.20.150">
    <property type="entry name" value="Divalent-metal-dependent TIM barrel enzymes"/>
    <property type="match status" value="1"/>
</dbReference>
<evidence type="ECO:0000313" key="4">
    <source>
        <dbReference type="Proteomes" id="UP000518605"/>
    </source>
</evidence>
<feature type="domain" description="Xylose isomerase-like TIM barrel" evidence="2">
    <location>
        <begin position="24"/>
        <end position="276"/>
    </location>
</feature>
<keyword evidence="4" id="KW-1185">Reference proteome</keyword>
<organism evidence="3 4">
    <name type="scientific">Paenibacillus endophyticus</name>
    <dbReference type="NCBI Taxonomy" id="1294268"/>
    <lineage>
        <taxon>Bacteria</taxon>
        <taxon>Bacillati</taxon>
        <taxon>Bacillota</taxon>
        <taxon>Bacilli</taxon>
        <taxon>Bacillales</taxon>
        <taxon>Paenibacillaceae</taxon>
        <taxon>Paenibacillus</taxon>
    </lineage>
</organism>
<dbReference type="AlphaFoldDB" id="A0A7W5GCC2"/>
<dbReference type="RefSeq" id="WP_183566247.1">
    <property type="nucleotide sequence ID" value="NZ_CBCSLB010000012.1"/>
</dbReference>
<gene>
    <name evidence="3" type="ORF">FHS16_003942</name>
</gene>
<proteinExistence type="predicted"/>
<comment type="caution">
    <text evidence="3">The sequence shown here is derived from an EMBL/GenBank/DDBJ whole genome shotgun (WGS) entry which is preliminary data.</text>
</comment>
<evidence type="ECO:0000256" key="1">
    <source>
        <dbReference type="ARBA" id="ARBA00023235"/>
    </source>
</evidence>
<keyword evidence="1 3" id="KW-0413">Isomerase</keyword>
<dbReference type="SUPFAM" id="SSF51658">
    <property type="entry name" value="Xylose isomerase-like"/>
    <property type="match status" value="1"/>
</dbReference>
<reference evidence="3 4" key="1">
    <citation type="submission" date="2020-08" db="EMBL/GenBank/DDBJ databases">
        <title>Genomic Encyclopedia of Type Strains, Phase III (KMG-III): the genomes of soil and plant-associated and newly described type strains.</title>
        <authorList>
            <person name="Whitman W."/>
        </authorList>
    </citation>
    <scope>NUCLEOTIDE SEQUENCE [LARGE SCALE GENOMIC DNA]</scope>
    <source>
        <strain evidence="3 4">CECT 8234</strain>
    </source>
</reference>
<dbReference type="InterPro" id="IPR036237">
    <property type="entry name" value="Xyl_isomerase-like_sf"/>
</dbReference>
<evidence type="ECO:0000259" key="2">
    <source>
        <dbReference type="Pfam" id="PF01261"/>
    </source>
</evidence>
<dbReference type="EC" id="5.1.3.31" evidence="3"/>
<dbReference type="InterPro" id="IPR050417">
    <property type="entry name" value="Sugar_Epim/Isomerase"/>
</dbReference>
<accession>A0A7W5GCC2</accession>
<evidence type="ECO:0000313" key="3">
    <source>
        <dbReference type="EMBL" id="MBB3153867.1"/>
    </source>
</evidence>
<dbReference type="Pfam" id="PF01261">
    <property type="entry name" value="AP_endonuc_2"/>
    <property type="match status" value="1"/>
</dbReference>
<name>A0A7W5GCC2_9BACL</name>
<dbReference type="EC" id="5.1.3.30" evidence="3"/>
<sequence>MKVGMNLLLWTDKPDPSKHLHLLQDIKKWGFDGVELAVDNMDAADAKAFGLILKELGLGSTGIAALDAAVADPSSSDEALRGQALEILRHAIRNTQWIGAEVLCGPLFQGLGRFSGQGPQPEEWGYAVETLRAAGEYAAELGIKLALEPINRFEMYLANTLEDGARFVEEVGLSNVGLLADTHHGNIEELNVPKAWRRAAKHIVHVHISENNRGVPGSGHAVPKEIFDVLHDIGYDGWLTIEAFGQLVPGLISRLHLWRDYAEHPDDAARLGVQYIRSHLA</sequence>